<dbReference type="RefSeq" id="WP_225240361.1">
    <property type="nucleotide sequence ID" value="NZ_JAHYBX010000012.1"/>
</dbReference>
<name>A0ABS7YI52_9BURK</name>
<comment type="caution">
    <text evidence="2">The sequence shown here is derived from an EMBL/GenBank/DDBJ whole genome shotgun (WGS) entry which is preliminary data.</text>
</comment>
<dbReference type="Proteomes" id="UP001198602">
    <property type="component" value="Unassembled WGS sequence"/>
</dbReference>
<dbReference type="EMBL" id="JAHYBX010000012">
    <property type="protein sequence ID" value="MCA1858199.1"/>
    <property type="molecule type" value="Genomic_DNA"/>
</dbReference>
<evidence type="ECO:0008006" key="4">
    <source>
        <dbReference type="Google" id="ProtNLM"/>
    </source>
</evidence>
<dbReference type="InterPro" id="IPR050026">
    <property type="entry name" value="PHA_gran_PhaM_N"/>
</dbReference>
<keyword evidence="3" id="KW-1185">Reference proteome</keyword>
<evidence type="ECO:0000313" key="2">
    <source>
        <dbReference type="EMBL" id="MCA1858199.1"/>
    </source>
</evidence>
<feature type="region of interest" description="Disordered" evidence="1">
    <location>
        <begin position="191"/>
        <end position="248"/>
    </location>
</feature>
<evidence type="ECO:0000313" key="3">
    <source>
        <dbReference type="Proteomes" id="UP001198602"/>
    </source>
</evidence>
<dbReference type="NCBIfam" id="NF043076">
    <property type="entry name" value="PHA_gran_PhaM"/>
    <property type="match status" value="1"/>
</dbReference>
<evidence type="ECO:0000256" key="1">
    <source>
        <dbReference type="SAM" id="MobiDB-lite"/>
    </source>
</evidence>
<feature type="compositionally biased region" description="Low complexity" evidence="1">
    <location>
        <begin position="206"/>
        <end position="232"/>
    </location>
</feature>
<gene>
    <name evidence="2" type="ORF">LE190_20015</name>
</gene>
<organism evidence="2 3">
    <name type="scientific">Massilia hydrophila</name>
    <dbReference type="NCBI Taxonomy" id="3044279"/>
    <lineage>
        <taxon>Bacteria</taxon>
        <taxon>Pseudomonadati</taxon>
        <taxon>Pseudomonadota</taxon>
        <taxon>Betaproteobacteria</taxon>
        <taxon>Burkholderiales</taxon>
        <taxon>Oxalobacteraceae</taxon>
        <taxon>Telluria group</taxon>
        <taxon>Massilia</taxon>
    </lineage>
</organism>
<feature type="region of interest" description="Disordered" evidence="1">
    <location>
        <begin position="117"/>
        <end position="158"/>
    </location>
</feature>
<reference evidence="2 3" key="1">
    <citation type="submission" date="2021-07" db="EMBL/GenBank/DDBJ databases">
        <title>Characterization of Violacein-producing bacteria and related species.</title>
        <authorList>
            <person name="Wilson H.S."/>
            <person name="De Leon M.E."/>
        </authorList>
    </citation>
    <scope>NUCLEOTIDE SEQUENCE [LARGE SCALE GENOMIC DNA]</scope>
    <source>
        <strain evidence="2 3">HSC-2F05</strain>
    </source>
</reference>
<sequence length="248" mass="24754">MSTPSPQSAGMTDTLEFVKKLWGSMNIPGTGMPGMHSPTLSVDELDKKIADLKAVESWLNLNLGMLRGTIQALEVQRGTLATLKAMSDSMAQAMQRAGSDPAMAAPFAQFFAQAGKTTPAQDGAAPQAPSSQQAERPATPASAATDAPASQDQAGPASASAAMPAAVAWWNLLQDQFRQAVAGAMPASTAAADTPAAAPGGGAAQPGGASPAGGSPLDVSGGAPPAAPVEAAGSRRVGRNPRVKADKG</sequence>
<proteinExistence type="predicted"/>
<accession>A0ABS7YI52</accession>
<protein>
    <recommendedName>
        <fullName evidence="4">Transcriptional regulator</fullName>
    </recommendedName>
</protein>